<dbReference type="Proteomes" id="UP000494122">
    <property type="component" value="Unassembled WGS sequence"/>
</dbReference>
<gene>
    <name evidence="2" type="ORF">LMG3328_01953</name>
</gene>
<dbReference type="Pfam" id="PF01408">
    <property type="entry name" value="GFO_IDH_MocA"/>
    <property type="match status" value="1"/>
</dbReference>
<dbReference type="GO" id="GO:0000166">
    <property type="term" value="F:nucleotide binding"/>
    <property type="evidence" value="ECO:0007669"/>
    <property type="project" value="InterPro"/>
</dbReference>
<evidence type="ECO:0000259" key="1">
    <source>
        <dbReference type="Pfam" id="PF01408"/>
    </source>
</evidence>
<proteinExistence type="predicted"/>
<reference evidence="2 3" key="1">
    <citation type="submission" date="2020-04" db="EMBL/GenBank/DDBJ databases">
        <authorList>
            <person name="De Canck E."/>
        </authorList>
    </citation>
    <scope>NUCLEOTIDE SEQUENCE [LARGE SCALE GENOMIC DNA]</scope>
    <source>
        <strain evidence="2 3">LMG 3328</strain>
    </source>
</reference>
<dbReference type="Gene3D" id="3.40.50.720">
    <property type="entry name" value="NAD(P)-binding Rossmann-like Domain"/>
    <property type="match status" value="1"/>
</dbReference>
<dbReference type="EMBL" id="CADILE010000005">
    <property type="protein sequence ID" value="CAB3854554.1"/>
    <property type="molecule type" value="Genomic_DNA"/>
</dbReference>
<dbReference type="InterPro" id="IPR036291">
    <property type="entry name" value="NAD(P)-bd_dom_sf"/>
</dbReference>
<sequence length="315" mass="33771">MNILLVGAGGIAPEYVKALRAVGVQNIDVLARTEASAQKLARDWQLGQAFGGGADTLAKVGGKYDGVVLASAIESLMPLMNVLADIGAQKVLVEKPVALSSQALRTFIAAHPSFDAAVALNRLYFPSVQLLREHMKGEEVTSAAFSFTEWVHRIDATAYSTLELARWGASNCIHVIATAFDLIGMPKALHSVIGGKDTISWHPAGAVFAGSGSSDRDIPFTYMSDWRSAGRWWLSVSTTRGRYDLMPMEGVTFTERGTIAPQTLMAPYSGEVKCGFEPMLRAWLAPAGQSAVVGLNDLVAHLEVIEKIFGYDAVA</sequence>
<dbReference type="InterPro" id="IPR000683">
    <property type="entry name" value="Gfo/Idh/MocA-like_OxRdtase_N"/>
</dbReference>
<feature type="domain" description="Gfo/Idh/MocA-like oxidoreductase N-terminal" evidence="1">
    <location>
        <begin position="1"/>
        <end position="110"/>
    </location>
</feature>
<evidence type="ECO:0000313" key="2">
    <source>
        <dbReference type="EMBL" id="CAB3854554.1"/>
    </source>
</evidence>
<organism evidence="2 3">
    <name type="scientific">Achromobacter ruhlandii</name>
    <dbReference type="NCBI Taxonomy" id="72557"/>
    <lineage>
        <taxon>Bacteria</taxon>
        <taxon>Pseudomonadati</taxon>
        <taxon>Pseudomonadota</taxon>
        <taxon>Betaproteobacteria</taxon>
        <taxon>Burkholderiales</taxon>
        <taxon>Alcaligenaceae</taxon>
        <taxon>Achromobacter</taxon>
    </lineage>
</organism>
<dbReference type="RefSeq" id="WP_100508953.1">
    <property type="nucleotide sequence ID" value="NZ_CADIJL010000003.1"/>
</dbReference>
<accession>A0A2M9GU14</accession>
<evidence type="ECO:0000313" key="3">
    <source>
        <dbReference type="Proteomes" id="UP000494122"/>
    </source>
</evidence>
<dbReference type="AlphaFoldDB" id="A0A2M9GU14"/>
<name>A0A2M9GU14_9BURK</name>
<dbReference type="SUPFAM" id="SSF51735">
    <property type="entry name" value="NAD(P)-binding Rossmann-fold domains"/>
    <property type="match status" value="1"/>
</dbReference>
<protein>
    <recommendedName>
        <fullName evidence="1">Gfo/Idh/MocA-like oxidoreductase N-terminal domain-containing protein</fullName>
    </recommendedName>
</protein>